<feature type="repeat" description="ANK" evidence="3">
    <location>
        <begin position="166"/>
        <end position="198"/>
    </location>
</feature>
<dbReference type="SMART" id="SM00248">
    <property type="entry name" value="ANK"/>
    <property type="match status" value="3"/>
</dbReference>
<dbReference type="RefSeq" id="WP_131905314.1">
    <property type="nucleotide sequence ID" value="NZ_BAAAFU010000004.1"/>
</dbReference>
<protein>
    <submittedName>
        <fullName evidence="4">Ankyrin repeat protein</fullName>
    </submittedName>
</protein>
<accession>A0A4R1EYM0</accession>
<gene>
    <name evidence="4" type="ORF">EV695_1497</name>
</gene>
<dbReference type="PROSITE" id="PS50297">
    <property type="entry name" value="ANK_REP_REGION"/>
    <property type="match status" value="3"/>
</dbReference>
<dbReference type="Pfam" id="PF12796">
    <property type="entry name" value="Ank_2"/>
    <property type="match status" value="1"/>
</dbReference>
<dbReference type="PANTHER" id="PTHR24171">
    <property type="entry name" value="ANKYRIN REPEAT DOMAIN-CONTAINING PROTEIN 39-RELATED"/>
    <property type="match status" value="1"/>
</dbReference>
<dbReference type="OrthoDB" id="671583at2"/>
<dbReference type="InterPro" id="IPR002110">
    <property type="entry name" value="Ankyrin_rpt"/>
</dbReference>
<dbReference type="SUPFAM" id="SSF48403">
    <property type="entry name" value="Ankyrin repeat"/>
    <property type="match status" value="1"/>
</dbReference>
<dbReference type="PRINTS" id="PR01415">
    <property type="entry name" value="ANKYRIN"/>
</dbReference>
<dbReference type="AlphaFoldDB" id="A0A4R1EYM0"/>
<proteinExistence type="predicted"/>
<evidence type="ECO:0000313" key="4">
    <source>
        <dbReference type="EMBL" id="TCJ86996.1"/>
    </source>
</evidence>
<evidence type="ECO:0000256" key="1">
    <source>
        <dbReference type="ARBA" id="ARBA00022737"/>
    </source>
</evidence>
<name>A0A4R1EYM0_9GAMM</name>
<feature type="repeat" description="ANK" evidence="3">
    <location>
        <begin position="100"/>
        <end position="132"/>
    </location>
</feature>
<keyword evidence="5" id="KW-1185">Reference proteome</keyword>
<sequence>MKFPSLASTLKLLKPLTSPKVHTETVGHHNDDTEITLYDYIEEIISIYDTHNNRNEILTKFYQLSEIHQQILIVTLIENNIFDTLKVIVESSYDVNFLIRGQSPLHFAIIVNNMNMVKLLLNHDADIELEDHFKETALNCAVRTANNNMIKYLLEQGADANTHSSDNTSPLTFAINQGNNEAVNILLEYGALLDRTHLVRTL</sequence>
<reference evidence="4 5" key="1">
    <citation type="submission" date="2019-03" db="EMBL/GenBank/DDBJ databases">
        <title>Genomic Encyclopedia of Type Strains, Phase IV (KMG-IV): sequencing the most valuable type-strain genomes for metagenomic binning, comparative biology and taxonomic classification.</title>
        <authorList>
            <person name="Goeker M."/>
        </authorList>
    </citation>
    <scope>NUCLEOTIDE SEQUENCE [LARGE SCALE GENOMIC DNA]</scope>
    <source>
        <strain evidence="4 5">DSM 24830</strain>
    </source>
</reference>
<feature type="repeat" description="ANK" evidence="3">
    <location>
        <begin position="133"/>
        <end position="165"/>
    </location>
</feature>
<dbReference type="PROSITE" id="PS50088">
    <property type="entry name" value="ANK_REPEAT"/>
    <property type="match status" value="3"/>
</dbReference>
<dbReference type="Proteomes" id="UP000294887">
    <property type="component" value="Unassembled WGS sequence"/>
</dbReference>
<dbReference type="PANTHER" id="PTHR24171:SF9">
    <property type="entry name" value="ANKYRIN REPEAT DOMAIN-CONTAINING PROTEIN 39"/>
    <property type="match status" value="1"/>
</dbReference>
<organism evidence="4 5">
    <name type="scientific">Cocleimonas flava</name>
    <dbReference type="NCBI Taxonomy" id="634765"/>
    <lineage>
        <taxon>Bacteria</taxon>
        <taxon>Pseudomonadati</taxon>
        <taxon>Pseudomonadota</taxon>
        <taxon>Gammaproteobacteria</taxon>
        <taxon>Thiotrichales</taxon>
        <taxon>Thiotrichaceae</taxon>
        <taxon>Cocleimonas</taxon>
    </lineage>
</organism>
<evidence type="ECO:0000313" key="5">
    <source>
        <dbReference type="Proteomes" id="UP000294887"/>
    </source>
</evidence>
<keyword evidence="1" id="KW-0677">Repeat</keyword>
<keyword evidence="2 3" id="KW-0040">ANK repeat</keyword>
<evidence type="ECO:0000256" key="3">
    <source>
        <dbReference type="PROSITE-ProRule" id="PRU00023"/>
    </source>
</evidence>
<dbReference type="EMBL" id="SMFQ01000003">
    <property type="protein sequence ID" value="TCJ86996.1"/>
    <property type="molecule type" value="Genomic_DNA"/>
</dbReference>
<comment type="caution">
    <text evidence="4">The sequence shown here is derived from an EMBL/GenBank/DDBJ whole genome shotgun (WGS) entry which is preliminary data.</text>
</comment>
<dbReference type="InterPro" id="IPR036770">
    <property type="entry name" value="Ankyrin_rpt-contain_sf"/>
</dbReference>
<evidence type="ECO:0000256" key="2">
    <source>
        <dbReference type="ARBA" id="ARBA00023043"/>
    </source>
</evidence>
<dbReference type="Gene3D" id="1.25.40.20">
    <property type="entry name" value="Ankyrin repeat-containing domain"/>
    <property type="match status" value="1"/>
</dbReference>